<keyword evidence="9" id="KW-1185">Reference proteome</keyword>
<feature type="domain" description="Histidine kinase" evidence="7">
    <location>
        <begin position="183"/>
        <end position="383"/>
    </location>
</feature>
<dbReference type="EMBL" id="CP078093">
    <property type="protein sequence ID" value="QXM05785.1"/>
    <property type="molecule type" value="Genomic_DNA"/>
</dbReference>
<evidence type="ECO:0000313" key="8">
    <source>
        <dbReference type="EMBL" id="QXM05785.1"/>
    </source>
</evidence>
<dbReference type="SMART" id="SM00387">
    <property type="entry name" value="HATPase_c"/>
    <property type="match status" value="1"/>
</dbReference>
<dbReference type="GO" id="GO:0016301">
    <property type="term" value="F:kinase activity"/>
    <property type="evidence" value="ECO:0007669"/>
    <property type="project" value="UniProtKB-KW"/>
</dbReference>
<dbReference type="PROSITE" id="PS50109">
    <property type="entry name" value="HIS_KIN"/>
    <property type="match status" value="1"/>
</dbReference>
<protein>
    <recommendedName>
        <fullName evidence="2">histidine kinase</fullName>
        <ecNumber evidence="2">2.7.13.3</ecNumber>
    </recommendedName>
</protein>
<dbReference type="InterPro" id="IPR050482">
    <property type="entry name" value="Sensor_HK_TwoCompSys"/>
</dbReference>
<dbReference type="InterPro" id="IPR011712">
    <property type="entry name" value="Sig_transdc_His_kin_sub3_dim/P"/>
</dbReference>
<dbReference type="InterPro" id="IPR005467">
    <property type="entry name" value="His_kinase_dom"/>
</dbReference>
<dbReference type="InterPro" id="IPR008595">
    <property type="entry name" value="DegS"/>
</dbReference>
<dbReference type="InterPro" id="IPR003594">
    <property type="entry name" value="HATPase_dom"/>
</dbReference>
<dbReference type="RefSeq" id="WP_218282483.1">
    <property type="nucleotide sequence ID" value="NZ_CP078093.1"/>
</dbReference>
<dbReference type="EC" id="2.7.13.3" evidence="2"/>
<name>A0ABX8RDI4_9CLOT</name>
<evidence type="ECO:0000256" key="5">
    <source>
        <dbReference type="ARBA" id="ARBA00023012"/>
    </source>
</evidence>
<feature type="coiled-coil region" evidence="6">
    <location>
        <begin position="26"/>
        <end position="67"/>
    </location>
</feature>
<dbReference type="Pfam" id="PF02518">
    <property type="entry name" value="HATPase_c"/>
    <property type="match status" value="1"/>
</dbReference>
<dbReference type="Pfam" id="PF07730">
    <property type="entry name" value="HisKA_3"/>
    <property type="match status" value="1"/>
</dbReference>
<sequence length="387" mass="44434">MYKPALSAKKMNEIIKNTIDVIEKGKNEIFEIAESARNECKNLEKELQNIKVKAARIINEVDELEILEKRSRVRLALVSKNFKEFTEDDIKAAYEDANALKVKILLKRQEEKDLIKQRSDLEKRLKASYEVVKKAEKLVSQVGVAMGYLSGNLKELSEQLEDIQQKEAVGIKVIKAQEEERQRVAREIHDGPAQSMANVVIKAEICEKLFDRDMTRAKHELTELKNIVRGCLKDVRKIIYDLRPMSLDDLGLIPTLQRFIMNFEEETRVNVDFSVNIENEVIDSITQLSVFRIIQESLNNIRKYAKASTVVIKLEVIHRRINLLIIDDGIGFDVKCKLSANKRESGFGLFIMKERVELLKGKINIKSDIGEGTRIKVIIPLKKMEGQ</sequence>
<evidence type="ECO:0000256" key="1">
    <source>
        <dbReference type="ARBA" id="ARBA00000085"/>
    </source>
</evidence>
<dbReference type="Proteomes" id="UP000886818">
    <property type="component" value="Chromosome"/>
</dbReference>
<evidence type="ECO:0000256" key="6">
    <source>
        <dbReference type="SAM" id="Coils"/>
    </source>
</evidence>
<evidence type="ECO:0000256" key="4">
    <source>
        <dbReference type="ARBA" id="ARBA00022777"/>
    </source>
</evidence>
<keyword evidence="4 8" id="KW-0418">Kinase</keyword>
<reference evidence="8" key="1">
    <citation type="submission" date="2021-07" db="EMBL/GenBank/DDBJ databases">
        <title>Complete genome sequence of Crassaminicella sp. 143-21, isolated from a deep-sea hydrothermal vent.</title>
        <authorList>
            <person name="Li X."/>
        </authorList>
    </citation>
    <scope>NUCLEOTIDE SEQUENCE</scope>
    <source>
        <strain evidence="8">143-21</strain>
    </source>
</reference>
<evidence type="ECO:0000256" key="3">
    <source>
        <dbReference type="ARBA" id="ARBA00022679"/>
    </source>
</evidence>
<dbReference type="PANTHER" id="PTHR24421">
    <property type="entry name" value="NITRATE/NITRITE SENSOR PROTEIN NARX-RELATED"/>
    <property type="match status" value="1"/>
</dbReference>
<dbReference type="PIRSF" id="PIRSF003169">
    <property type="entry name" value="STHK_DegS"/>
    <property type="match status" value="1"/>
</dbReference>
<keyword evidence="6" id="KW-0175">Coiled coil</keyword>
<organism evidence="8 9">
    <name type="scientific">Crassaminicella indica</name>
    <dbReference type="NCBI Taxonomy" id="2855394"/>
    <lineage>
        <taxon>Bacteria</taxon>
        <taxon>Bacillati</taxon>
        <taxon>Bacillota</taxon>
        <taxon>Clostridia</taxon>
        <taxon>Eubacteriales</taxon>
        <taxon>Clostridiaceae</taxon>
        <taxon>Crassaminicella</taxon>
    </lineage>
</organism>
<evidence type="ECO:0000259" key="7">
    <source>
        <dbReference type="PROSITE" id="PS50109"/>
    </source>
</evidence>
<keyword evidence="3" id="KW-0808">Transferase</keyword>
<dbReference type="InterPro" id="IPR016381">
    <property type="entry name" value="Sig_transdc_His_kinase_DegS"/>
</dbReference>
<evidence type="ECO:0000313" key="9">
    <source>
        <dbReference type="Proteomes" id="UP000886818"/>
    </source>
</evidence>
<dbReference type="CDD" id="cd16917">
    <property type="entry name" value="HATPase_UhpB-NarQ-NarX-like"/>
    <property type="match status" value="1"/>
</dbReference>
<evidence type="ECO:0000256" key="2">
    <source>
        <dbReference type="ARBA" id="ARBA00012438"/>
    </source>
</evidence>
<dbReference type="Pfam" id="PF05384">
    <property type="entry name" value="DegS"/>
    <property type="match status" value="1"/>
</dbReference>
<proteinExistence type="predicted"/>
<comment type="catalytic activity">
    <reaction evidence="1">
        <text>ATP + protein L-histidine = ADP + protein N-phospho-L-histidine.</text>
        <dbReference type="EC" id="2.7.13.3"/>
    </reaction>
</comment>
<keyword evidence="5" id="KW-0902">Two-component regulatory system</keyword>
<accession>A0ABX8RDI4</accession>
<feature type="coiled-coil region" evidence="6">
    <location>
        <begin position="118"/>
        <end position="166"/>
    </location>
</feature>
<dbReference type="PANTHER" id="PTHR24421:SF55">
    <property type="entry name" value="SENSOR HISTIDINE KINASE YDFH"/>
    <property type="match status" value="1"/>
</dbReference>
<gene>
    <name evidence="8" type="ORF">KVH43_10500</name>
</gene>